<protein>
    <recommendedName>
        <fullName evidence="3">Flagellar protein FliT</fullName>
    </recommendedName>
</protein>
<evidence type="ECO:0000313" key="1">
    <source>
        <dbReference type="EMBL" id="BCS87563.1"/>
    </source>
</evidence>
<gene>
    <name evidence="1" type="ORF">PSDVSF_08050</name>
</gene>
<name>A0ABN6EN34_9BACT</name>
<dbReference type="EMBL" id="AP024485">
    <property type="protein sequence ID" value="BCS87563.1"/>
    <property type="molecule type" value="Genomic_DNA"/>
</dbReference>
<sequence>MTARSAMLDEALSLGQKELTCLTEGDVFEAEKFAKDRERILDEALGDLPRDNLEKLADKIAAMQSLHTEITGVAKRLHLSLKKDLTGLKKQNQRMAGYSYGAGNMPRLAKERFVSKKG</sequence>
<evidence type="ECO:0008006" key="3">
    <source>
        <dbReference type="Google" id="ProtNLM"/>
    </source>
</evidence>
<accession>A0ABN6EN34</accession>
<evidence type="ECO:0000313" key="2">
    <source>
        <dbReference type="Proteomes" id="UP001053296"/>
    </source>
</evidence>
<keyword evidence="2" id="KW-1185">Reference proteome</keyword>
<organism evidence="1 2">
    <name type="scientific">Pseudodesulfovibrio sediminis</name>
    <dbReference type="NCBI Taxonomy" id="2810563"/>
    <lineage>
        <taxon>Bacteria</taxon>
        <taxon>Pseudomonadati</taxon>
        <taxon>Thermodesulfobacteriota</taxon>
        <taxon>Desulfovibrionia</taxon>
        <taxon>Desulfovibrionales</taxon>
        <taxon>Desulfovibrionaceae</taxon>
    </lineage>
</organism>
<proteinExistence type="predicted"/>
<dbReference type="RefSeq" id="WP_229593945.1">
    <property type="nucleotide sequence ID" value="NZ_AP024485.1"/>
</dbReference>
<reference evidence="1" key="1">
    <citation type="journal article" date="2022" name="Arch. Microbiol.">
        <title>Pseudodesulfovibrio sediminis sp. nov., a mesophilic and neutrophilic sulfate-reducing bacterium isolated from sediment of a brackish lake.</title>
        <authorList>
            <person name="Takahashi A."/>
            <person name="Kojima H."/>
            <person name="Watanabe M."/>
            <person name="Fukui M."/>
        </authorList>
    </citation>
    <scope>NUCLEOTIDE SEQUENCE</scope>
    <source>
        <strain evidence="1">SF6</strain>
    </source>
</reference>
<dbReference type="Proteomes" id="UP001053296">
    <property type="component" value="Chromosome"/>
</dbReference>